<dbReference type="STRING" id="869212.Turpa_0835"/>
<dbReference type="KEGG" id="tpx:Turpa_0835"/>
<dbReference type="HOGENOM" id="CLU_1668650_0_0_12"/>
<keyword evidence="3" id="KW-1185">Reference proteome</keyword>
<evidence type="ECO:0000313" key="3">
    <source>
        <dbReference type="Proteomes" id="UP000006048"/>
    </source>
</evidence>
<dbReference type="Proteomes" id="UP000006048">
    <property type="component" value="Chromosome"/>
</dbReference>
<keyword evidence="1" id="KW-0732">Signal</keyword>
<dbReference type="AlphaFoldDB" id="I4B2H9"/>
<dbReference type="EMBL" id="CP002959">
    <property type="protein sequence ID" value="AFM11486.1"/>
    <property type="molecule type" value="Genomic_DNA"/>
</dbReference>
<feature type="signal peptide" evidence="1">
    <location>
        <begin position="1"/>
        <end position="19"/>
    </location>
</feature>
<sequence length="158" mass="17121">MRKFIMLCLALALAGTVSAKKYPHPDSGVVVDIPGSWDVSGDANSLHAQTKDGHAHMFFQVMDADNMEAALSALDGELNKVVQNLSHDEAKQTKINGMKALSIDGKGTVEGHNVELGILVIQTPKNKELLVFGMVSEEGLKKYQKGLTRILRGIKPLK</sequence>
<evidence type="ECO:0000313" key="2">
    <source>
        <dbReference type="EMBL" id="AFM11486.1"/>
    </source>
</evidence>
<evidence type="ECO:0000256" key="1">
    <source>
        <dbReference type="SAM" id="SignalP"/>
    </source>
</evidence>
<feature type="chain" id="PRO_5003686357" evidence="1">
    <location>
        <begin position="20"/>
        <end position="158"/>
    </location>
</feature>
<dbReference type="RefSeq" id="WP_014802004.1">
    <property type="nucleotide sequence ID" value="NC_018020.1"/>
</dbReference>
<proteinExistence type="predicted"/>
<accession>I4B2H9</accession>
<name>I4B2H9_TURPD</name>
<protein>
    <submittedName>
        <fullName evidence="2">Uncharacterized protein</fullName>
    </submittedName>
</protein>
<organism evidence="2 3">
    <name type="scientific">Turneriella parva (strain ATCC BAA-1111 / DSM 21527 / NCTC 11395 / H)</name>
    <name type="common">Leptospira parva</name>
    <dbReference type="NCBI Taxonomy" id="869212"/>
    <lineage>
        <taxon>Bacteria</taxon>
        <taxon>Pseudomonadati</taxon>
        <taxon>Spirochaetota</taxon>
        <taxon>Spirochaetia</taxon>
        <taxon>Leptospirales</taxon>
        <taxon>Leptospiraceae</taxon>
        <taxon>Turneriella</taxon>
    </lineage>
</organism>
<gene>
    <name evidence="2" type="ordered locus">Turpa_0835</name>
</gene>
<reference evidence="2 3" key="1">
    <citation type="submission" date="2012-06" db="EMBL/GenBank/DDBJ databases">
        <title>The complete chromosome of genome of Turneriella parva DSM 21527.</title>
        <authorList>
            <consortium name="US DOE Joint Genome Institute (JGI-PGF)"/>
            <person name="Lucas S."/>
            <person name="Han J."/>
            <person name="Lapidus A."/>
            <person name="Bruce D."/>
            <person name="Goodwin L."/>
            <person name="Pitluck S."/>
            <person name="Peters L."/>
            <person name="Kyrpides N."/>
            <person name="Mavromatis K."/>
            <person name="Ivanova N."/>
            <person name="Mikhailova N."/>
            <person name="Chertkov O."/>
            <person name="Detter J.C."/>
            <person name="Tapia R."/>
            <person name="Han C."/>
            <person name="Land M."/>
            <person name="Hauser L."/>
            <person name="Markowitz V."/>
            <person name="Cheng J.-F."/>
            <person name="Hugenholtz P."/>
            <person name="Woyke T."/>
            <person name="Wu D."/>
            <person name="Gronow S."/>
            <person name="Wellnitz S."/>
            <person name="Brambilla E."/>
            <person name="Klenk H.-P."/>
            <person name="Eisen J.A."/>
        </authorList>
    </citation>
    <scope>NUCLEOTIDE SEQUENCE [LARGE SCALE GENOMIC DNA]</scope>
    <source>
        <strain evidence="3">ATCC BAA-1111 / DSM 21527 / NCTC 11395 / H</strain>
    </source>
</reference>